<keyword evidence="3" id="KW-1185">Reference proteome</keyword>
<organism evidence="2 3">
    <name type="scientific">Candidatus Malacoplasma girerdii</name>
    <dbReference type="NCBI Taxonomy" id="1318617"/>
    <lineage>
        <taxon>Bacteria</taxon>
        <taxon>Bacillati</taxon>
        <taxon>Mycoplasmatota</taxon>
        <taxon>Mycoplasmoidales</taxon>
        <taxon>Mycoplasmoidaceae</taxon>
        <taxon>Malacoplasma</taxon>
    </lineage>
</organism>
<proteinExistence type="predicted"/>
<gene>
    <name evidence="2" type="ORF">MGM1_5720</name>
</gene>
<dbReference type="Gene3D" id="3.30.1180.10">
    <property type="match status" value="1"/>
</dbReference>
<dbReference type="Pfam" id="PF02645">
    <property type="entry name" value="DegV"/>
    <property type="match status" value="1"/>
</dbReference>
<dbReference type="NCBIfam" id="TIGR00762">
    <property type="entry name" value="DegV"/>
    <property type="match status" value="1"/>
</dbReference>
<accession>A0A097STL7</accession>
<dbReference type="EMBL" id="CP007711">
    <property type="protein sequence ID" value="AIV03930.1"/>
    <property type="molecule type" value="Genomic_DNA"/>
</dbReference>
<dbReference type="GO" id="GO:0008289">
    <property type="term" value="F:lipid binding"/>
    <property type="evidence" value="ECO:0007669"/>
    <property type="project" value="UniProtKB-KW"/>
</dbReference>
<dbReference type="KEGG" id="mgj:MGM1_5720"/>
<dbReference type="STRING" id="1318617.MGM1_5720"/>
<dbReference type="PANTHER" id="PTHR33434">
    <property type="entry name" value="DEGV DOMAIN-CONTAINING PROTEIN DR_1986-RELATED"/>
    <property type="match status" value="1"/>
</dbReference>
<dbReference type="InterPro" id="IPR050270">
    <property type="entry name" value="DegV_domain_contain"/>
</dbReference>
<protein>
    <submittedName>
        <fullName evidence="2">DegV family protein</fullName>
    </submittedName>
</protein>
<evidence type="ECO:0000256" key="1">
    <source>
        <dbReference type="ARBA" id="ARBA00023121"/>
    </source>
</evidence>
<dbReference type="SUPFAM" id="SSF82549">
    <property type="entry name" value="DAK1/DegV-like"/>
    <property type="match status" value="1"/>
</dbReference>
<dbReference type="InterPro" id="IPR043168">
    <property type="entry name" value="DegV_C"/>
</dbReference>
<dbReference type="eggNOG" id="COG1307">
    <property type="taxonomic scope" value="Bacteria"/>
</dbReference>
<dbReference type="HOGENOM" id="CLU_048251_1_0_14"/>
<evidence type="ECO:0000313" key="3">
    <source>
        <dbReference type="Proteomes" id="UP000030066"/>
    </source>
</evidence>
<reference evidence="2 3" key="1">
    <citation type="journal article" date="2014" name="PLoS ONE">
        <title>An emerging Mycoplasma associated with trichomoniasis, vaginal infection and disease.</title>
        <authorList>
            <consortium name="Vaginal Microbiome Consortium"/>
            <person name="Fettweis J.M."/>
            <person name="Serrano M.G."/>
            <person name="Huang B."/>
            <person name="Brooks J.P."/>
            <person name="Glascock A.L."/>
            <person name="Sheth N.U."/>
            <person name="Strauss J.F.III."/>
            <person name="Jefferson K.K."/>
            <person name="Buck G.A."/>
        </authorList>
    </citation>
    <scope>NUCLEOTIDE SEQUENCE [LARGE SCALE GENOMIC DNA]</scope>
    <source>
        <strain evidence="2 3">VCU_M1</strain>
    </source>
</reference>
<evidence type="ECO:0000313" key="2">
    <source>
        <dbReference type="EMBL" id="AIV03930.1"/>
    </source>
</evidence>
<dbReference type="Gene3D" id="3.40.50.10170">
    <property type="match status" value="1"/>
</dbReference>
<name>A0A097STL7_9BACT</name>
<dbReference type="InterPro" id="IPR003797">
    <property type="entry name" value="DegV"/>
</dbReference>
<sequence>MKKTAFIVDSSSGIKNNQYQDVYVLPLIVNINNNGKINSFHDGIDIDDVQIAKHLESDNNDVKTSQASAGEIIKLVESIYEEYDRIYVIHIPSKISSSYNTWKMIEGEYNKIKVLKNNDVSLGTKWTIEHFIELKNKNKLNDEVVEQYLNEIGSKRFAALFVYDLKQLKKGGRVSNIKSIVVQLLGLKLTVFLDENGLNFFGANKSFIKSAQNAIIDFNKRHNNFDIKNLKHFGIVTTPYSKQDSSIMECINDMKNKIDKNIKIDEGSIPAVIMSHTGLKAFAFYFEGK</sequence>
<keyword evidence="1" id="KW-0446">Lipid-binding</keyword>
<dbReference type="Proteomes" id="UP000030066">
    <property type="component" value="Chromosome"/>
</dbReference>
<dbReference type="PANTHER" id="PTHR33434:SF2">
    <property type="entry name" value="FATTY ACID-BINDING PROTEIN TM_1468"/>
    <property type="match status" value="1"/>
</dbReference>
<dbReference type="PROSITE" id="PS51482">
    <property type="entry name" value="DEGV"/>
    <property type="match status" value="1"/>
</dbReference>
<dbReference type="AlphaFoldDB" id="A0A097STL7"/>